<evidence type="ECO:0000259" key="2">
    <source>
        <dbReference type="Pfam" id="PF13439"/>
    </source>
</evidence>
<evidence type="ECO:0000259" key="1">
    <source>
        <dbReference type="Pfam" id="PF00534"/>
    </source>
</evidence>
<name>A0ABT0Z1S2_9FLAO</name>
<feature type="domain" description="Glycosyl transferase family 1" evidence="1">
    <location>
        <begin position="190"/>
        <end position="354"/>
    </location>
</feature>
<sequence>MHIAFLTPEYPHELTGPSGGLGTSIKNLADSLVRNNIRVSVIVYGQSLARELEENGIRFYLLKHQHYAFGGWFFHRKYIQKFLNRLIEEEKVDLIEATDWTGITAFMRINCPVVIRLNGSDAYFCELENRKQKLKNRLFEKVALKYADGHISVSQFTAIKTNEIFNLELPFSIIPNSIEIDKFLRAVKKPVENRILYFGTVIRKKGVLELSKIFNEVVKERPDSELVIIGKDVIDIFENRSTIELFRQNLSEKATERFSYLGAVDYSEVKTHIAEAAVVVLPSFAEALPMTWIEAMAMEKAVVTSNIGWAPEVMVGGKTGFMEDPRSHKAYAQKIIRLLNNEDLRMSLGKQAREQVKKKFSSEVVVKKNIEFYKSVINESSEI</sequence>
<keyword evidence="4" id="KW-1185">Reference proteome</keyword>
<accession>A0ABT0Z1S2</accession>
<dbReference type="InterPro" id="IPR028098">
    <property type="entry name" value="Glyco_trans_4-like_N"/>
</dbReference>
<dbReference type="Gene3D" id="3.40.50.2000">
    <property type="entry name" value="Glycogen Phosphorylase B"/>
    <property type="match status" value="2"/>
</dbReference>
<dbReference type="Pfam" id="PF00534">
    <property type="entry name" value="Glycos_transf_1"/>
    <property type="match status" value="1"/>
</dbReference>
<evidence type="ECO:0000313" key="4">
    <source>
        <dbReference type="Proteomes" id="UP001155077"/>
    </source>
</evidence>
<dbReference type="Pfam" id="PF13439">
    <property type="entry name" value="Glyco_transf_4"/>
    <property type="match status" value="1"/>
</dbReference>
<comment type="caution">
    <text evidence="3">The sequence shown here is derived from an EMBL/GenBank/DDBJ whole genome shotgun (WGS) entry which is preliminary data.</text>
</comment>
<evidence type="ECO:0000313" key="3">
    <source>
        <dbReference type="EMBL" id="MCM8569220.1"/>
    </source>
</evidence>
<organism evidence="3 4">
    <name type="scientific">Gramella jeungdoensis</name>
    <dbReference type="NCBI Taxonomy" id="708091"/>
    <lineage>
        <taxon>Bacteria</taxon>
        <taxon>Pseudomonadati</taxon>
        <taxon>Bacteroidota</taxon>
        <taxon>Flavobacteriia</taxon>
        <taxon>Flavobacteriales</taxon>
        <taxon>Flavobacteriaceae</taxon>
        <taxon>Christiangramia</taxon>
    </lineage>
</organism>
<dbReference type="Proteomes" id="UP001155077">
    <property type="component" value="Unassembled WGS sequence"/>
</dbReference>
<dbReference type="RefSeq" id="WP_252112042.1">
    <property type="nucleotide sequence ID" value="NZ_JAMSCK010000002.1"/>
</dbReference>
<dbReference type="PANTHER" id="PTHR12526:SF630">
    <property type="entry name" value="GLYCOSYLTRANSFERASE"/>
    <property type="match status" value="1"/>
</dbReference>
<feature type="domain" description="Glycosyltransferase subfamily 4-like N-terminal" evidence="2">
    <location>
        <begin position="19"/>
        <end position="181"/>
    </location>
</feature>
<gene>
    <name evidence="3" type="ORF">NE848_07510</name>
</gene>
<dbReference type="InterPro" id="IPR001296">
    <property type="entry name" value="Glyco_trans_1"/>
</dbReference>
<dbReference type="PANTHER" id="PTHR12526">
    <property type="entry name" value="GLYCOSYLTRANSFERASE"/>
    <property type="match status" value="1"/>
</dbReference>
<protein>
    <submittedName>
        <fullName evidence="3">Glycosyltransferase family 4 protein</fullName>
    </submittedName>
</protein>
<dbReference type="CDD" id="cd03801">
    <property type="entry name" value="GT4_PimA-like"/>
    <property type="match status" value="1"/>
</dbReference>
<dbReference type="SUPFAM" id="SSF53756">
    <property type="entry name" value="UDP-Glycosyltransferase/glycogen phosphorylase"/>
    <property type="match status" value="1"/>
</dbReference>
<reference evidence="3" key="1">
    <citation type="submission" date="2022-06" db="EMBL/GenBank/DDBJ databases">
        <title>Gramella sediminis sp. nov., isolated from deep-sea sediment of the Indian Ocean.</title>
        <authorList>
            <person name="Yang L."/>
        </authorList>
    </citation>
    <scope>NUCLEOTIDE SEQUENCE</scope>
    <source>
        <strain evidence="3">HMD3159</strain>
    </source>
</reference>
<dbReference type="EMBL" id="JAMSCK010000002">
    <property type="protein sequence ID" value="MCM8569220.1"/>
    <property type="molecule type" value="Genomic_DNA"/>
</dbReference>
<proteinExistence type="predicted"/>